<proteinExistence type="predicted"/>
<protein>
    <submittedName>
        <fullName evidence="2">SDR family oxidoreductase</fullName>
    </submittedName>
</protein>
<dbReference type="SUPFAM" id="SSF51735">
    <property type="entry name" value="NAD(P)-binding Rossmann-fold domains"/>
    <property type="match status" value="1"/>
</dbReference>
<dbReference type="CDD" id="cd05373">
    <property type="entry name" value="SDR_c10"/>
    <property type="match status" value="1"/>
</dbReference>
<name>A0ABT5F4X1_9BACT</name>
<dbReference type="EMBL" id="JAQNDO010000001">
    <property type="protein sequence ID" value="MDC0748197.1"/>
    <property type="molecule type" value="Genomic_DNA"/>
</dbReference>
<evidence type="ECO:0000256" key="1">
    <source>
        <dbReference type="SAM" id="MobiDB-lite"/>
    </source>
</evidence>
<dbReference type="PANTHER" id="PTHR43431:SF7">
    <property type="entry name" value="OXIDOREDUCTASE, SHORT CHAIN DEHYDROGENASE_REDUCTASE FAMILY (AFU_ORTHOLOGUE AFUA_5G14000)"/>
    <property type="match status" value="1"/>
</dbReference>
<dbReference type="Pfam" id="PF00106">
    <property type="entry name" value="adh_short"/>
    <property type="match status" value="1"/>
</dbReference>
<comment type="caution">
    <text evidence="2">The sequence shown here is derived from an EMBL/GenBank/DDBJ whole genome shotgun (WGS) entry which is preliminary data.</text>
</comment>
<dbReference type="PANTHER" id="PTHR43431">
    <property type="entry name" value="OXIDOREDUCTASE, SHORT CHAIN DEHYDROGENASE/REDUCTASE FAMILY (AFU_ORTHOLOGUE AFUA_5G14000)"/>
    <property type="match status" value="1"/>
</dbReference>
<dbReference type="Gene3D" id="3.40.50.720">
    <property type="entry name" value="NAD(P)-binding Rossmann-like Domain"/>
    <property type="match status" value="1"/>
</dbReference>
<dbReference type="InterPro" id="IPR002347">
    <property type="entry name" value="SDR_fam"/>
</dbReference>
<feature type="region of interest" description="Disordered" evidence="1">
    <location>
        <begin position="1"/>
        <end position="42"/>
    </location>
</feature>
<reference evidence="2 3" key="1">
    <citation type="submission" date="2022-11" db="EMBL/GenBank/DDBJ databases">
        <title>Minimal conservation of predation-associated metabolite biosynthetic gene clusters underscores biosynthetic potential of Myxococcota including descriptions for ten novel species: Archangium lansinium sp. nov., Myxococcus landrumus sp. nov., Nannocystis bai.</title>
        <authorList>
            <person name="Ahearne A."/>
            <person name="Stevens C."/>
            <person name="Dowd S."/>
        </authorList>
    </citation>
    <scope>NUCLEOTIDE SEQUENCE [LARGE SCALE GENOMIC DNA]</scope>
    <source>
        <strain evidence="2 3">RJM3</strain>
    </source>
</reference>
<sequence length="304" mass="32802">MLAPACADRPARGGAGGARRRRCDDGPDDGVVPHRGGSPIGPTPAVFAARACRAGWHSILPILSQLSHKIPKGRASIRERIRSPRASSGGFVTCVSRRSAEKLSPLVDAIAAGGGLAHAIGCDARKEDDVIATVERIEREIAPIEVYVFNVGANVPCSILDETSRKYMKIWEMACFGGFLTAREVAKRMVARGRGTMLFTGATASVRGSANFAAFAGAKHALRALAQSMARELGPRGVHVAHVIVDGAIDTAFIRDNLPALYAKKDEGGILDPDHIAENYWHLHSQPRDAWTFELDLRPWIEKW</sequence>
<evidence type="ECO:0000313" key="3">
    <source>
        <dbReference type="Proteomes" id="UP001221411"/>
    </source>
</evidence>
<dbReference type="Proteomes" id="UP001221411">
    <property type="component" value="Unassembled WGS sequence"/>
</dbReference>
<gene>
    <name evidence="2" type="ORF">POL67_43115</name>
</gene>
<organism evidence="2 3">
    <name type="scientific">Polyangium mundeleinium</name>
    <dbReference type="NCBI Taxonomy" id="2995306"/>
    <lineage>
        <taxon>Bacteria</taxon>
        <taxon>Pseudomonadati</taxon>
        <taxon>Myxococcota</taxon>
        <taxon>Polyangia</taxon>
        <taxon>Polyangiales</taxon>
        <taxon>Polyangiaceae</taxon>
        <taxon>Polyangium</taxon>
    </lineage>
</organism>
<keyword evidence="3" id="KW-1185">Reference proteome</keyword>
<dbReference type="InterPro" id="IPR036291">
    <property type="entry name" value="NAD(P)-bd_dom_sf"/>
</dbReference>
<evidence type="ECO:0000313" key="2">
    <source>
        <dbReference type="EMBL" id="MDC0748197.1"/>
    </source>
</evidence>
<accession>A0ABT5F4X1</accession>